<dbReference type="EMBL" id="WIGO01000091">
    <property type="protein sequence ID" value="KAF6830654.1"/>
    <property type="molecule type" value="Genomic_DNA"/>
</dbReference>
<comment type="caution">
    <text evidence="1">The sequence shown here is derived from an EMBL/GenBank/DDBJ whole genome shotgun (WGS) entry which is preliminary data.</text>
</comment>
<reference evidence="1" key="1">
    <citation type="journal article" date="2020" name="Phytopathology">
        <title>Genome Sequence Resources of Colletotrichum truncatum, C. plurivorum, C. musicola, and C. sojae: Four Species Pathogenic to Soybean (Glycine max).</title>
        <authorList>
            <person name="Rogerio F."/>
            <person name="Boufleur T.R."/>
            <person name="Ciampi-Guillardi M."/>
            <person name="Sukno S.A."/>
            <person name="Thon M.R."/>
            <person name="Massola Junior N.S."/>
            <person name="Baroncelli R."/>
        </authorList>
    </citation>
    <scope>NUCLEOTIDE SEQUENCE</scope>
    <source>
        <strain evidence="1">LFN00145</strain>
    </source>
</reference>
<proteinExistence type="predicted"/>
<evidence type="ECO:0000313" key="1">
    <source>
        <dbReference type="EMBL" id="KAF6830654.1"/>
    </source>
</evidence>
<dbReference type="Proteomes" id="UP000654918">
    <property type="component" value="Unassembled WGS sequence"/>
</dbReference>
<protein>
    <submittedName>
        <fullName evidence="1">Uncharacterized protein</fullName>
    </submittedName>
</protein>
<name>A0A8H6KFQ6_9PEZI</name>
<organism evidence="1 2">
    <name type="scientific">Colletotrichum plurivorum</name>
    <dbReference type="NCBI Taxonomy" id="2175906"/>
    <lineage>
        <taxon>Eukaryota</taxon>
        <taxon>Fungi</taxon>
        <taxon>Dikarya</taxon>
        <taxon>Ascomycota</taxon>
        <taxon>Pezizomycotina</taxon>
        <taxon>Sordariomycetes</taxon>
        <taxon>Hypocreomycetidae</taxon>
        <taxon>Glomerellales</taxon>
        <taxon>Glomerellaceae</taxon>
        <taxon>Colletotrichum</taxon>
        <taxon>Colletotrichum orchidearum species complex</taxon>
    </lineage>
</organism>
<sequence>MTDGRAIRNDRIVLGARRTHGRREVKLIAEFGDGREVDKLVAVPLAVWIRVRTSRPRPRYDGTIDIGRVSIWEAGPRLLGHGVTSTTEKIKENKKRYGSARRLNCQQRCCQASEQNGLLLVGSTATGKMDLVNPMAGNQTVNHPPPPGIPDAFDGGLDRRSEVAFDRRAPSAMATAGSDQHGCPQLASGCPGLNSTV</sequence>
<accession>A0A8H6KFQ6</accession>
<dbReference type="AlphaFoldDB" id="A0A8H6KFQ6"/>
<gene>
    <name evidence="1" type="ORF">CPLU01_07237</name>
</gene>
<keyword evidence="2" id="KW-1185">Reference proteome</keyword>
<evidence type="ECO:0000313" key="2">
    <source>
        <dbReference type="Proteomes" id="UP000654918"/>
    </source>
</evidence>